<evidence type="ECO:0000313" key="1">
    <source>
        <dbReference type="EMBL" id="JAD63278.1"/>
    </source>
</evidence>
<dbReference type="AlphaFoldDB" id="A0A0A9BM89"/>
<organism evidence="1">
    <name type="scientific">Arundo donax</name>
    <name type="common">Giant reed</name>
    <name type="synonym">Donax arundinaceus</name>
    <dbReference type="NCBI Taxonomy" id="35708"/>
    <lineage>
        <taxon>Eukaryota</taxon>
        <taxon>Viridiplantae</taxon>
        <taxon>Streptophyta</taxon>
        <taxon>Embryophyta</taxon>
        <taxon>Tracheophyta</taxon>
        <taxon>Spermatophyta</taxon>
        <taxon>Magnoliopsida</taxon>
        <taxon>Liliopsida</taxon>
        <taxon>Poales</taxon>
        <taxon>Poaceae</taxon>
        <taxon>PACMAD clade</taxon>
        <taxon>Arundinoideae</taxon>
        <taxon>Arundineae</taxon>
        <taxon>Arundo</taxon>
    </lineage>
</organism>
<reference evidence="1" key="2">
    <citation type="journal article" date="2015" name="Data Brief">
        <title>Shoot transcriptome of the giant reed, Arundo donax.</title>
        <authorList>
            <person name="Barrero R.A."/>
            <person name="Guerrero F.D."/>
            <person name="Moolhuijzen P."/>
            <person name="Goolsby J.A."/>
            <person name="Tidwell J."/>
            <person name="Bellgard S.E."/>
            <person name="Bellgard M.I."/>
        </authorList>
    </citation>
    <scope>NUCLEOTIDE SEQUENCE</scope>
    <source>
        <tissue evidence="1">Shoot tissue taken approximately 20 cm above the soil surface</tissue>
    </source>
</reference>
<name>A0A0A9BM89_ARUDO</name>
<accession>A0A0A9BM89</accession>
<protein>
    <submittedName>
        <fullName evidence="1">Uncharacterized protein</fullName>
    </submittedName>
</protein>
<dbReference type="EMBL" id="GBRH01234617">
    <property type="protein sequence ID" value="JAD63278.1"/>
    <property type="molecule type" value="Transcribed_RNA"/>
</dbReference>
<sequence>MMHKTKTFLDACVFLQIIRHC</sequence>
<reference evidence="1" key="1">
    <citation type="submission" date="2014-09" db="EMBL/GenBank/DDBJ databases">
        <authorList>
            <person name="Magalhaes I.L.F."/>
            <person name="Oliveira U."/>
            <person name="Santos F.R."/>
            <person name="Vidigal T.H.D.A."/>
            <person name="Brescovit A.D."/>
            <person name="Santos A.J."/>
        </authorList>
    </citation>
    <scope>NUCLEOTIDE SEQUENCE</scope>
    <source>
        <tissue evidence="1">Shoot tissue taken approximately 20 cm above the soil surface</tissue>
    </source>
</reference>
<proteinExistence type="predicted"/>